<organism evidence="1 2">
    <name type="scientific">Chryseolinea serpens</name>
    <dbReference type="NCBI Taxonomy" id="947013"/>
    <lineage>
        <taxon>Bacteria</taxon>
        <taxon>Pseudomonadati</taxon>
        <taxon>Bacteroidota</taxon>
        <taxon>Cytophagia</taxon>
        <taxon>Cytophagales</taxon>
        <taxon>Fulvivirgaceae</taxon>
        <taxon>Chryseolinea</taxon>
    </lineage>
</organism>
<sequence length="185" mass="20835">MKYKTGDRVPNGEAMVRRIKREWIKENRTISREAFRPRKDRNGQFEDGVSVDIKSCLTEPIGHDYWSNKRKMATAEFLSDVINACPPYVILYDGRSPSHCIIAGDMVALDDDPDTLARIAASAILIHNPFTQNRRMSTFKFHSSFNDFVGFAKAALTACAPTVNPVTKRTKIPVPAKCHHVNSIL</sequence>
<evidence type="ECO:0000313" key="2">
    <source>
        <dbReference type="Proteomes" id="UP000184212"/>
    </source>
</evidence>
<keyword evidence="2" id="KW-1185">Reference proteome</keyword>
<reference evidence="1 2" key="1">
    <citation type="submission" date="2016-11" db="EMBL/GenBank/DDBJ databases">
        <authorList>
            <person name="Jaros S."/>
            <person name="Januszkiewicz K."/>
            <person name="Wedrychowicz H."/>
        </authorList>
    </citation>
    <scope>NUCLEOTIDE SEQUENCE [LARGE SCALE GENOMIC DNA]</scope>
    <source>
        <strain evidence="1 2">DSM 24574</strain>
    </source>
</reference>
<dbReference type="AlphaFoldDB" id="A0A1M5VRY8"/>
<protein>
    <submittedName>
        <fullName evidence="1">Uncharacterized protein</fullName>
    </submittedName>
</protein>
<proteinExistence type="predicted"/>
<accession>A0A1M5VRY8</accession>
<name>A0A1M5VRY8_9BACT</name>
<dbReference type="Proteomes" id="UP000184212">
    <property type="component" value="Unassembled WGS sequence"/>
</dbReference>
<gene>
    <name evidence="1" type="ORF">SAMN04488109_5331</name>
</gene>
<dbReference type="EMBL" id="FQWQ01000004">
    <property type="protein sequence ID" value="SHH77744.1"/>
    <property type="molecule type" value="Genomic_DNA"/>
</dbReference>
<evidence type="ECO:0000313" key="1">
    <source>
        <dbReference type="EMBL" id="SHH77744.1"/>
    </source>
</evidence>